<dbReference type="GO" id="GO:0070297">
    <property type="term" value="P:regulation of phosphorelay signal transduction system"/>
    <property type="evidence" value="ECO:0007669"/>
    <property type="project" value="TreeGrafter"/>
</dbReference>
<reference evidence="3 4" key="1">
    <citation type="submission" date="2018-09" db="EMBL/GenBank/DDBJ databases">
        <title>Streptomyces sp. nov. DS1-2, an endophytic actinomycete isolated from roots of Dendrobium scabrilingue.</title>
        <authorList>
            <person name="Kuncharoen N."/>
            <person name="Kudo T."/>
            <person name="Ohkuma M."/>
            <person name="Yuki M."/>
            <person name="Tanasupawat S."/>
        </authorList>
    </citation>
    <scope>NUCLEOTIDE SEQUENCE [LARGE SCALE GENOMIC DNA]</scope>
    <source>
        <strain evidence="3 4">AZ1-7</strain>
    </source>
</reference>
<protein>
    <submittedName>
        <fullName evidence="3">Histidine phosphatase family protein</fullName>
    </submittedName>
</protein>
<evidence type="ECO:0000313" key="3">
    <source>
        <dbReference type="EMBL" id="RKN08946.1"/>
    </source>
</evidence>
<dbReference type="CDD" id="cd07067">
    <property type="entry name" value="HP_PGM_like"/>
    <property type="match status" value="1"/>
</dbReference>
<feature type="binding site" evidence="2">
    <location>
        <begin position="86"/>
        <end position="89"/>
    </location>
    <ligand>
        <name>substrate</name>
    </ligand>
</feature>
<dbReference type="Gene3D" id="3.40.50.1240">
    <property type="entry name" value="Phosphoglycerate mutase-like"/>
    <property type="match status" value="1"/>
</dbReference>
<feature type="binding site" evidence="2">
    <location>
        <position position="64"/>
    </location>
    <ligand>
        <name>substrate</name>
    </ligand>
</feature>
<evidence type="ECO:0000313" key="4">
    <source>
        <dbReference type="Proteomes" id="UP000275024"/>
    </source>
</evidence>
<accession>A0A3A9WMI1</accession>
<evidence type="ECO:0000256" key="2">
    <source>
        <dbReference type="PIRSR" id="PIRSR613078-2"/>
    </source>
</evidence>
<dbReference type="EMBL" id="RBDX01000009">
    <property type="protein sequence ID" value="RKN08946.1"/>
    <property type="molecule type" value="Genomic_DNA"/>
</dbReference>
<dbReference type="Pfam" id="PF00300">
    <property type="entry name" value="His_Phos_1"/>
    <property type="match status" value="1"/>
</dbReference>
<dbReference type="GO" id="GO:0101006">
    <property type="term" value="F:protein histidine phosphatase activity"/>
    <property type="evidence" value="ECO:0007669"/>
    <property type="project" value="TreeGrafter"/>
</dbReference>
<dbReference type="SUPFAM" id="SSF53254">
    <property type="entry name" value="Phosphoglycerate mutase-like"/>
    <property type="match status" value="1"/>
</dbReference>
<feature type="binding site" evidence="2">
    <location>
        <begin position="22"/>
        <end position="23"/>
    </location>
    <ligand>
        <name>substrate</name>
    </ligand>
</feature>
<sequence>MAAHILLIRHGKTAWSVAGRHTGRTDVPLLDEGRDQARALGARLRGAPWKGLAGAEVRTSPLSRARETCELADLGPEATEWDALCEWDYGDQEGLTTEQIAERRGGEWVIWRDGVTGGETLRQLSDRADEVATWARAVHAEDRSAVLFAHGHVLRAVAARWLGLDVSFAARLRLDAAAVSALGWAYGEPALERWNDTAHLETGD</sequence>
<feature type="active site" description="Proton donor/acceptor" evidence="1">
    <location>
        <position position="86"/>
    </location>
</feature>
<gene>
    <name evidence="3" type="ORF">D7319_13470</name>
</gene>
<feature type="active site" description="Tele-phosphohistidine intermediate" evidence="1">
    <location>
        <position position="10"/>
    </location>
</feature>
<dbReference type="RefSeq" id="WP_120745044.1">
    <property type="nucleotide sequence ID" value="NZ_RBDX01000009.1"/>
</dbReference>
<dbReference type="PANTHER" id="PTHR48100:SF15">
    <property type="entry name" value="SEDOHEPTULOSE 1,7-BISPHOSPHATASE"/>
    <property type="match status" value="1"/>
</dbReference>
<dbReference type="InterPro" id="IPR050275">
    <property type="entry name" value="PGM_Phosphatase"/>
</dbReference>
<proteinExistence type="predicted"/>
<dbReference type="SMART" id="SM00855">
    <property type="entry name" value="PGAM"/>
    <property type="match status" value="1"/>
</dbReference>
<dbReference type="InterPro" id="IPR029033">
    <property type="entry name" value="His_PPase_superfam"/>
</dbReference>
<name>A0A3A9WMI1_9ACTN</name>
<dbReference type="PANTHER" id="PTHR48100">
    <property type="entry name" value="BROAD-SPECIFICITY PHOSPHATASE YOR283W-RELATED"/>
    <property type="match status" value="1"/>
</dbReference>
<comment type="caution">
    <text evidence="3">The sequence shown here is derived from an EMBL/GenBank/DDBJ whole genome shotgun (WGS) entry which is preliminary data.</text>
</comment>
<dbReference type="Proteomes" id="UP000275024">
    <property type="component" value="Unassembled WGS sequence"/>
</dbReference>
<dbReference type="InterPro" id="IPR013078">
    <property type="entry name" value="His_Pase_superF_clade-1"/>
</dbReference>
<organism evidence="3 4">
    <name type="scientific">Streptomyces radicis</name>
    <dbReference type="NCBI Taxonomy" id="1750517"/>
    <lineage>
        <taxon>Bacteria</taxon>
        <taxon>Bacillati</taxon>
        <taxon>Actinomycetota</taxon>
        <taxon>Actinomycetes</taxon>
        <taxon>Kitasatosporales</taxon>
        <taxon>Streptomycetaceae</taxon>
        <taxon>Streptomyces</taxon>
    </lineage>
</organism>
<evidence type="ECO:0000256" key="1">
    <source>
        <dbReference type="PIRSR" id="PIRSR613078-1"/>
    </source>
</evidence>
<dbReference type="AlphaFoldDB" id="A0A3A9WMI1"/>